<dbReference type="PANTHER" id="PTHR46558:SF11">
    <property type="entry name" value="HTH-TYPE TRANSCRIPTIONAL REGULATOR XRE"/>
    <property type="match status" value="1"/>
</dbReference>
<dbReference type="EMBL" id="JAAVNE010000001">
    <property type="protein sequence ID" value="NKC29497.1"/>
    <property type="molecule type" value="Genomic_DNA"/>
</dbReference>
<keyword evidence="5" id="KW-1185">Reference proteome</keyword>
<evidence type="ECO:0000313" key="4">
    <source>
        <dbReference type="EMBL" id="NKC29497.1"/>
    </source>
</evidence>
<name>A0ABX1E1U0_9PROT</name>
<dbReference type="SUPFAM" id="SSF47413">
    <property type="entry name" value="lambda repressor-like DNA-binding domains"/>
    <property type="match status" value="1"/>
</dbReference>
<organism evidence="4 5">
    <name type="scientific">Falsiroseomonas selenitidurans</name>
    <dbReference type="NCBI Taxonomy" id="2716335"/>
    <lineage>
        <taxon>Bacteria</taxon>
        <taxon>Pseudomonadati</taxon>
        <taxon>Pseudomonadota</taxon>
        <taxon>Alphaproteobacteria</taxon>
        <taxon>Acetobacterales</taxon>
        <taxon>Roseomonadaceae</taxon>
        <taxon>Falsiroseomonas</taxon>
    </lineage>
</organism>
<sequence length="146" mass="15926">MADPARVAAIAPPRRATARAAGSADARLGERLRTLRRQRRLSQSDLAQVLGVTYQQVQKYETGKTRLPARMLPALADLLEVDSRLLLNGLQEEGPPTAPTVPSAAEARDWNELAAAFAALRQPRTRRLLLAIIRAMAAEARLEPEG</sequence>
<reference evidence="4 5" key="1">
    <citation type="submission" date="2020-03" db="EMBL/GenBank/DDBJ databases">
        <title>Roseomonas selenitidurans sp. nov. isolated from urban soil.</title>
        <authorList>
            <person name="Liu H."/>
        </authorList>
    </citation>
    <scope>NUCLEOTIDE SEQUENCE [LARGE SCALE GENOMIC DNA]</scope>
    <source>
        <strain evidence="4 5">BU-1</strain>
    </source>
</reference>
<dbReference type="CDD" id="cd00093">
    <property type="entry name" value="HTH_XRE"/>
    <property type="match status" value="1"/>
</dbReference>
<evidence type="ECO:0000256" key="1">
    <source>
        <dbReference type="ARBA" id="ARBA00023125"/>
    </source>
</evidence>
<dbReference type="Pfam" id="PF13560">
    <property type="entry name" value="HTH_31"/>
    <property type="match status" value="1"/>
</dbReference>
<dbReference type="Gene3D" id="1.10.260.40">
    <property type="entry name" value="lambda repressor-like DNA-binding domains"/>
    <property type="match status" value="1"/>
</dbReference>
<feature type="region of interest" description="Disordered" evidence="2">
    <location>
        <begin position="1"/>
        <end position="24"/>
    </location>
</feature>
<feature type="domain" description="HTH cro/C1-type" evidence="3">
    <location>
        <begin position="32"/>
        <end position="86"/>
    </location>
</feature>
<keyword evidence="1" id="KW-0238">DNA-binding</keyword>
<gene>
    <name evidence="4" type="ORF">HEQ75_01380</name>
</gene>
<dbReference type="InterPro" id="IPR001387">
    <property type="entry name" value="Cro/C1-type_HTH"/>
</dbReference>
<dbReference type="PROSITE" id="PS50943">
    <property type="entry name" value="HTH_CROC1"/>
    <property type="match status" value="1"/>
</dbReference>
<evidence type="ECO:0000256" key="2">
    <source>
        <dbReference type="SAM" id="MobiDB-lite"/>
    </source>
</evidence>
<protein>
    <submittedName>
        <fullName evidence="4">Helix-turn-helix domain-containing protein</fullName>
    </submittedName>
</protein>
<comment type="caution">
    <text evidence="4">The sequence shown here is derived from an EMBL/GenBank/DDBJ whole genome shotgun (WGS) entry which is preliminary data.</text>
</comment>
<dbReference type="PANTHER" id="PTHR46558">
    <property type="entry name" value="TRACRIPTIONAL REGULATORY PROTEIN-RELATED-RELATED"/>
    <property type="match status" value="1"/>
</dbReference>
<dbReference type="InterPro" id="IPR010982">
    <property type="entry name" value="Lambda_DNA-bd_dom_sf"/>
</dbReference>
<proteinExistence type="predicted"/>
<evidence type="ECO:0000259" key="3">
    <source>
        <dbReference type="PROSITE" id="PS50943"/>
    </source>
</evidence>
<accession>A0ABX1E1U0</accession>
<dbReference type="Proteomes" id="UP000787635">
    <property type="component" value="Unassembled WGS sequence"/>
</dbReference>
<evidence type="ECO:0000313" key="5">
    <source>
        <dbReference type="Proteomes" id="UP000787635"/>
    </source>
</evidence>
<dbReference type="SMART" id="SM00530">
    <property type="entry name" value="HTH_XRE"/>
    <property type="match status" value="1"/>
</dbReference>